<protein>
    <submittedName>
        <fullName evidence="2">Uncharacterized protein</fullName>
    </submittedName>
</protein>
<feature type="compositionally biased region" description="Pro residues" evidence="1">
    <location>
        <begin position="47"/>
        <end position="56"/>
    </location>
</feature>
<gene>
    <name evidence="2" type="ORF">AVDCRST_MAG09-434</name>
</gene>
<proteinExistence type="predicted"/>
<name>A0A6J4SE36_9SPHN</name>
<feature type="region of interest" description="Disordered" evidence="1">
    <location>
        <begin position="28"/>
        <end position="65"/>
    </location>
</feature>
<accession>A0A6J4SE36</accession>
<dbReference type="EMBL" id="CADCVZ010000010">
    <property type="protein sequence ID" value="CAA9496432.1"/>
    <property type="molecule type" value="Genomic_DNA"/>
</dbReference>
<feature type="non-terminal residue" evidence="2">
    <location>
        <position position="65"/>
    </location>
</feature>
<sequence>WTSTSCSRPNPTTRWRCSPSRTLARCRRTSWMPASKRLARRSSAPAPTWPKPPGTGPWPMRCSSA</sequence>
<evidence type="ECO:0000256" key="1">
    <source>
        <dbReference type="SAM" id="MobiDB-lite"/>
    </source>
</evidence>
<organism evidence="2">
    <name type="scientific">uncultured Sphingomonas sp</name>
    <dbReference type="NCBI Taxonomy" id="158754"/>
    <lineage>
        <taxon>Bacteria</taxon>
        <taxon>Pseudomonadati</taxon>
        <taxon>Pseudomonadota</taxon>
        <taxon>Alphaproteobacteria</taxon>
        <taxon>Sphingomonadales</taxon>
        <taxon>Sphingomonadaceae</taxon>
        <taxon>Sphingomonas</taxon>
        <taxon>environmental samples</taxon>
    </lineage>
</organism>
<evidence type="ECO:0000313" key="2">
    <source>
        <dbReference type="EMBL" id="CAA9496432.1"/>
    </source>
</evidence>
<reference evidence="2" key="1">
    <citation type="submission" date="2020-02" db="EMBL/GenBank/DDBJ databases">
        <authorList>
            <person name="Meier V. D."/>
        </authorList>
    </citation>
    <scope>NUCLEOTIDE SEQUENCE</scope>
    <source>
        <strain evidence="2">AVDCRST_MAG09</strain>
    </source>
</reference>
<dbReference type="AlphaFoldDB" id="A0A6J4SE36"/>
<feature type="non-terminal residue" evidence="2">
    <location>
        <position position="1"/>
    </location>
</feature>